<keyword evidence="6 9" id="KW-0479">Metal-binding</keyword>
<keyword evidence="8 9" id="KW-0460">Magnesium</keyword>
<feature type="binding site" evidence="9">
    <location>
        <position position="80"/>
    </location>
    <ligand>
        <name>Mg(2+)</name>
        <dbReference type="ChEBI" id="CHEBI:18420"/>
        <label>1</label>
        <note>catalytic</note>
    </ligand>
</feature>
<evidence type="ECO:0000256" key="8">
    <source>
        <dbReference type="ARBA" id="ARBA00022842"/>
    </source>
</evidence>
<keyword evidence="11" id="KW-1185">Reference proteome</keyword>
<dbReference type="PANTHER" id="PTHR20854">
    <property type="entry name" value="INOSITOL MONOPHOSPHATASE"/>
    <property type="match status" value="1"/>
</dbReference>
<dbReference type="PRINTS" id="PR00377">
    <property type="entry name" value="IMPHPHTASES"/>
</dbReference>
<evidence type="ECO:0000313" key="10">
    <source>
        <dbReference type="EMBL" id="SCY91854.1"/>
    </source>
</evidence>
<dbReference type="SUPFAM" id="SSF56655">
    <property type="entry name" value="Carbohydrate phosphatase"/>
    <property type="match status" value="1"/>
</dbReference>
<protein>
    <recommendedName>
        <fullName evidence="5">Inositol-1-monophosphatase</fullName>
        <ecNumber evidence="4">3.1.3.25</ecNumber>
    </recommendedName>
</protein>
<evidence type="ECO:0000256" key="2">
    <source>
        <dbReference type="ARBA" id="ARBA00001946"/>
    </source>
</evidence>
<dbReference type="Gene3D" id="3.40.190.80">
    <property type="match status" value="1"/>
</dbReference>
<dbReference type="PANTHER" id="PTHR20854:SF4">
    <property type="entry name" value="INOSITOL-1-MONOPHOSPHATASE-RELATED"/>
    <property type="match status" value="1"/>
</dbReference>
<feature type="binding site" evidence="9">
    <location>
        <position position="64"/>
    </location>
    <ligand>
        <name>Mg(2+)</name>
        <dbReference type="ChEBI" id="CHEBI:18420"/>
        <label>1</label>
        <note>catalytic</note>
    </ligand>
</feature>
<evidence type="ECO:0000313" key="11">
    <source>
        <dbReference type="Proteomes" id="UP000199502"/>
    </source>
</evidence>
<comment type="catalytic activity">
    <reaction evidence="1">
        <text>a myo-inositol phosphate + H2O = myo-inositol + phosphate</text>
        <dbReference type="Rhea" id="RHEA:24056"/>
        <dbReference type="ChEBI" id="CHEBI:15377"/>
        <dbReference type="ChEBI" id="CHEBI:17268"/>
        <dbReference type="ChEBI" id="CHEBI:43474"/>
        <dbReference type="ChEBI" id="CHEBI:84139"/>
        <dbReference type="EC" id="3.1.3.25"/>
    </reaction>
</comment>
<name>A0A1G5JUK9_9RHOB</name>
<evidence type="ECO:0000256" key="3">
    <source>
        <dbReference type="ARBA" id="ARBA00009759"/>
    </source>
</evidence>
<feature type="binding site" evidence="9">
    <location>
        <position position="207"/>
    </location>
    <ligand>
        <name>Mg(2+)</name>
        <dbReference type="ChEBI" id="CHEBI:18420"/>
        <label>1</label>
        <note>catalytic</note>
    </ligand>
</feature>
<dbReference type="Proteomes" id="UP000199502">
    <property type="component" value="Unassembled WGS sequence"/>
</dbReference>
<dbReference type="PROSITE" id="PS00629">
    <property type="entry name" value="IMP_1"/>
    <property type="match status" value="1"/>
</dbReference>
<evidence type="ECO:0000256" key="6">
    <source>
        <dbReference type="ARBA" id="ARBA00022723"/>
    </source>
</evidence>
<dbReference type="GO" id="GO:0006020">
    <property type="term" value="P:inositol metabolic process"/>
    <property type="evidence" value="ECO:0007669"/>
    <property type="project" value="TreeGrafter"/>
</dbReference>
<dbReference type="FunFam" id="3.30.540.10:FF:000003">
    <property type="entry name" value="Inositol-1-monophosphatase"/>
    <property type="match status" value="1"/>
</dbReference>
<dbReference type="InterPro" id="IPR000760">
    <property type="entry name" value="Inositol_monophosphatase-like"/>
</dbReference>
<comment type="cofactor">
    <cofactor evidence="2 9">
        <name>Mg(2+)</name>
        <dbReference type="ChEBI" id="CHEBI:18420"/>
    </cofactor>
</comment>
<gene>
    <name evidence="10" type="ORF">SAMN05660710_03461</name>
</gene>
<feature type="binding site" evidence="9">
    <location>
        <position position="82"/>
    </location>
    <ligand>
        <name>Mg(2+)</name>
        <dbReference type="ChEBI" id="CHEBI:18420"/>
        <label>1</label>
        <note>catalytic</note>
    </ligand>
</feature>
<feature type="binding site" evidence="9">
    <location>
        <position position="83"/>
    </location>
    <ligand>
        <name>Mg(2+)</name>
        <dbReference type="ChEBI" id="CHEBI:18420"/>
        <label>1</label>
        <note>catalytic</note>
    </ligand>
</feature>
<sequence length="262" mass="27829">MLDVLTPLAHEAGDLALSHFRNLGRDAVAEKGPLDLVTIADREVEALVTKRLRQAFPEDGVLGEEGGHTRGTSGRVWIIDPIDGTFNFVRGLDDWAVSIGLMQDGRPVAGIVHAPAMGVTLSGGVDAAPLLNGRPLPPLTGFSRDRALVGVGLGQSVPAPERIEMLRVLMQDLGIVFRHCNATTISLIELATGEVDGHVGYGESAWDVMGAWPVLTALGAVSTVDWARTPLDAKLRFVIGKPELVEACRSLGREAWLSPAAP</sequence>
<evidence type="ECO:0000256" key="5">
    <source>
        <dbReference type="ARBA" id="ARBA00019784"/>
    </source>
</evidence>
<keyword evidence="7" id="KW-0378">Hydrolase</keyword>
<proteinExistence type="inferred from homology"/>
<evidence type="ECO:0000256" key="7">
    <source>
        <dbReference type="ARBA" id="ARBA00022801"/>
    </source>
</evidence>
<dbReference type="InterPro" id="IPR020583">
    <property type="entry name" value="Inositol_monoP_metal-BS"/>
</dbReference>
<dbReference type="OrthoDB" id="9785695at2"/>
<organism evidence="10 11">
    <name type="scientific">Paracoccus tibetensis</name>
    <dbReference type="NCBI Taxonomy" id="336292"/>
    <lineage>
        <taxon>Bacteria</taxon>
        <taxon>Pseudomonadati</taxon>
        <taxon>Pseudomonadota</taxon>
        <taxon>Alphaproteobacteria</taxon>
        <taxon>Rhodobacterales</taxon>
        <taxon>Paracoccaceae</taxon>
        <taxon>Paracoccus</taxon>
    </lineage>
</organism>
<reference evidence="10 11" key="1">
    <citation type="submission" date="2016-10" db="EMBL/GenBank/DDBJ databases">
        <authorList>
            <person name="de Groot N.N."/>
        </authorList>
    </citation>
    <scope>NUCLEOTIDE SEQUENCE [LARGE SCALE GENOMIC DNA]</scope>
    <source>
        <strain evidence="10 11">CGMCC 1.8925</strain>
    </source>
</reference>
<dbReference type="EMBL" id="FMVT01000016">
    <property type="protein sequence ID" value="SCY91854.1"/>
    <property type="molecule type" value="Genomic_DNA"/>
</dbReference>
<dbReference type="GO" id="GO:0007165">
    <property type="term" value="P:signal transduction"/>
    <property type="evidence" value="ECO:0007669"/>
    <property type="project" value="TreeGrafter"/>
</dbReference>
<evidence type="ECO:0000256" key="4">
    <source>
        <dbReference type="ARBA" id="ARBA00013106"/>
    </source>
</evidence>
<dbReference type="GO" id="GO:0046872">
    <property type="term" value="F:metal ion binding"/>
    <property type="evidence" value="ECO:0007669"/>
    <property type="project" value="UniProtKB-KW"/>
</dbReference>
<dbReference type="Gene3D" id="3.30.540.10">
    <property type="entry name" value="Fructose-1,6-Bisphosphatase, subunit A, domain 1"/>
    <property type="match status" value="1"/>
</dbReference>
<accession>A0A1G5JUK9</accession>
<dbReference type="EC" id="3.1.3.25" evidence="4"/>
<dbReference type="RefSeq" id="WP_090747665.1">
    <property type="nucleotide sequence ID" value="NZ_FMVT01000016.1"/>
</dbReference>
<dbReference type="Pfam" id="PF00459">
    <property type="entry name" value="Inositol_P"/>
    <property type="match status" value="1"/>
</dbReference>
<dbReference type="GO" id="GO:0008934">
    <property type="term" value="F:inositol monophosphate 1-phosphatase activity"/>
    <property type="evidence" value="ECO:0007669"/>
    <property type="project" value="TreeGrafter"/>
</dbReference>
<dbReference type="STRING" id="336292.SAMN05660710_03461"/>
<evidence type="ECO:0000256" key="9">
    <source>
        <dbReference type="PIRSR" id="PIRSR600760-2"/>
    </source>
</evidence>
<evidence type="ECO:0000256" key="1">
    <source>
        <dbReference type="ARBA" id="ARBA00001033"/>
    </source>
</evidence>
<comment type="similarity">
    <text evidence="3">Belongs to the inositol monophosphatase superfamily.</text>
</comment>
<dbReference type="AlphaFoldDB" id="A0A1G5JUK9"/>